<keyword evidence="8" id="KW-0547">Nucleotide-binding</keyword>
<comment type="caution">
    <text evidence="13">The sequence shown here is derived from an EMBL/GenBank/DDBJ whole genome shotgun (WGS) entry which is preliminary data.</text>
</comment>
<evidence type="ECO:0000256" key="6">
    <source>
        <dbReference type="ARBA" id="ARBA00022630"/>
    </source>
</evidence>
<evidence type="ECO:0000256" key="1">
    <source>
        <dbReference type="ARBA" id="ARBA00001917"/>
    </source>
</evidence>
<comment type="similarity">
    <text evidence="3">Belongs to the nitronate monooxygenase family. NMO class I subfamily.</text>
</comment>
<evidence type="ECO:0000256" key="12">
    <source>
        <dbReference type="ARBA" id="ARBA00049401"/>
    </source>
</evidence>
<keyword evidence="6" id="KW-0285">Flavoprotein</keyword>
<reference evidence="13 14" key="1">
    <citation type="submission" date="2019-04" db="EMBL/GenBank/DDBJ databases">
        <title>Bacillus caeni sp. nov., a bacterium isolated from mangrove sediment.</title>
        <authorList>
            <person name="Huang H."/>
            <person name="Mo K."/>
            <person name="Hu Y."/>
        </authorList>
    </citation>
    <scope>NUCLEOTIDE SEQUENCE [LARGE SCALE GENOMIC DNA]</scope>
    <source>
        <strain evidence="13 14">HB172195</strain>
    </source>
</reference>
<dbReference type="SUPFAM" id="SSF51412">
    <property type="entry name" value="Inosine monophosphate dehydrogenase (IMPDH)"/>
    <property type="match status" value="1"/>
</dbReference>
<dbReference type="GO" id="GO:0009636">
    <property type="term" value="P:response to toxic substance"/>
    <property type="evidence" value="ECO:0007669"/>
    <property type="project" value="UniProtKB-KW"/>
</dbReference>
<evidence type="ECO:0000256" key="5">
    <source>
        <dbReference type="ARBA" id="ARBA00022575"/>
    </source>
</evidence>
<dbReference type="RefSeq" id="WP_138127897.1">
    <property type="nucleotide sequence ID" value="NZ_SWLG01000013.1"/>
</dbReference>
<dbReference type="GO" id="GO:0018580">
    <property type="term" value="F:nitronate monooxygenase activity"/>
    <property type="evidence" value="ECO:0007669"/>
    <property type="project" value="InterPro"/>
</dbReference>
<dbReference type="Pfam" id="PF03060">
    <property type="entry name" value="NMO"/>
    <property type="match status" value="1"/>
</dbReference>
<dbReference type="Proteomes" id="UP000308230">
    <property type="component" value="Unassembled WGS sequence"/>
</dbReference>
<name>A0A5R9F014_9BACL</name>
<dbReference type="EMBL" id="SWLG01000013">
    <property type="protein sequence ID" value="TLS36039.1"/>
    <property type="molecule type" value="Genomic_DNA"/>
</dbReference>
<protein>
    <recommendedName>
        <fullName evidence="4">Probable nitronate monooxygenase</fullName>
    </recommendedName>
    <alternativeName>
        <fullName evidence="11">Propionate 3-nitronate monooxygenase</fullName>
    </alternativeName>
</protein>
<comment type="function">
    <text evidence="2">Nitronate monooxygenase that uses molecular oxygen to catalyze the oxidative denitrification of alkyl nitronates. Acts on propionate 3-nitronate (P3N), the presumed physiological substrate. Probably functions in the detoxification of P3N, a metabolic poison produced by plants and fungi as a defense mechanism.</text>
</comment>
<sequence>MWKNETAKRLQVRYPIIQAPMAGGVTSTSLVSAVSNAGCLGMIGAGYMSAEQLQEQIREVKALTENPFGVNLFIPGRYMTTDEKVALSNRLLDPLKKELSVHEKTTNLPTAEKDYDNFANQLKVILDEGVPVCSFTFGIPSEEVIGQLKQANVTVVGTATTVKEAILNEKAGMNVVVVQGSEAGGHRGTFEESSEGSMIGLMSLVPQVVDQVNIPVIAAGGIMDGRGIKASFCLGAQGVQMGTAFLTCEESGANELHKKEILKATEDQTVITKAFSGKAARGIQNDFIETMKAYEDSLPAYPVQNTLTKGIRKAAATQGKPAYMSLWSGQSPRLSKNQSVDELITGIVAQAESI</sequence>
<dbReference type="Gene3D" id="3.20.20.70">
    <property type="entry name" value="Aldolase class I"/>
    <property type="match status" value="1"/>
</dbReference>
<evidence type="ECO:0000256" key="3">
    <source>
        <dbReference type="ARBA" id="ARBA00009881"/>
    </source>
</evidence>
<keyword evidence="10 13" id="KW-0503">Monooxygenase</keyword>
<dbReference type="GO" id="GO:0000166">
    <property type="term" value="F:nucleotide binding"/>
    <property type="evidence" value="ECO:0007669"/>
    <property type="project" value="UniProtKB-KW"/>
</dbReference>
<evidence type="ECO:0000313" key="14">
    <source>
        <dbReference type="Proteomes" id="UP000308230"/>
    </source>
</evidence>
<evidence type="ECO:0000256" key="11">
    <source>
        <dbReference type="ARBA" id="ARBA00031155"/>
    </source>
</evidence>
<evidence type="ECO:0000256" key="10">
    <source>
        <dbReference type="ARBA" id="ARBA00023033"/>
    </source>
</evidence>
<evidence type="ECO:0000256" key="4">
    <source>
        <dbReference type="ARBA" id="ARBA00013457"/>
    </source>
</evidence>
<dbReference type="InterPro" id="IPR004136">
    <property type="entry name" value="NMO"/>
</dbReference>
<evidence type="ECO:0000256" key="9">
    <source>
        <dbReference type="ARBA" id="ARBA00023002"/>
    </source>
</evidence>
<keyword evidence="14" id="KW-1185">Reference proteome</keyword>
<dbReference type="AlphaFoldDB" id="A0A5R9F014"/>
<evidence type="ECO:0000256" key="7">
    <source>
        <dbReference type="ARBA" id="ARBA00022643"/>
    </source>
</evidence>
<evidence type="ECO:0000256" key="2">
    <source>
        <dbReference type="ARBA" id="ARBA00003535"/>
    </source>
</evidence>
<dbReference type="PANTHER" id="PTHR42747">
    <property type="entry name" value="NITRONATE MONOOXYGENASE-RELATED"/>
    <property type="match status" value="1"/>
</dbReference>
<keyword evidence="5" id="KW-0216">Detoxification</keyword>
<comment type="cofactor">
    <cofactor evidence="1">
        <name>FMN</name>
        <dbReference type="ChEBI" id="CHEBI:58210"/>
    </cofactor>
</comment>
<accession>A0A5R9F014</accession>
<dbReference type="PANTHER" id="PTHR42747:SF3">
    <property type="entry name" value="NITRONATE MONOOXYGENASE-RELATED"/>
    <property type="match status" value="1"/>
</dbReference>
<proteinExistence type="inferred from homology"/>
<keyword evidence="9" id="KW-0560">Oxidoreductase</keyword>
<evidence type="ECO:0000256" key="8">
    <source>
        <dbReference type="ARBA" id="ARBA00022741"/>
    </source>
</evidence>
<organism evidence="13 14">
    <name type="scientific">Exobacillus caeni</name>
    <dbReference type="NCBI Taxonomy" id="2574798"/>
    <lineage>
        <taxon>Bacteria</taxon>
        <taxon>Bacillati</taxon>
        <taxon>Bacillota</taxon>
        <taxon>Bacilli</taxon>
        <taxon>Bacillales</taxon>
        <taxon>Guptibacillaceae</taxon>
        <taxon>Exobacillus</taxon>
    </lineage>
</organism>
<evidence type="ECO:0000313" key="13">
    <source>
        <dbReference type="EMBL" id="TLS36039.1"/>
    </source>
</evidence>
<keyword evidence="7" id="KW-0288">FMN</keyword>
<dbReference type="FunFam" id="3.20.20.70:FF:000154">
    <property type="entry name" value="Probable nitronate monooxygenase"/>
    <property type="match status" value="1"/>
</dbReference>
<dbReference type="OrthoDB" id="9778912at2"/>
<dbReference type="CDD" id="cd04730">
    <property type="entry name" value="NPD_like"/>
    <property type="match status" value="1"/>
</dbReference>
<gene>
    <name evidence="13" type="ORF">FCL54_16740</name>
</gene>
<dbReference type="InterPro" id="IPR013785">
    <property type="entry name" value="Aldolase_TIM"/>
</dbReference>
<comment type="catalytic activity">
    <reaction evidence="12">
        <text>3 propionate 3-nitronate + 3 O2 + H2O = 3 3-oxopropanoate + 2 nitrate + nitrite + H2O2 + 3 H(+)</text>
        <dbReference type="Rhea" id="RHEA:57332"/>
        <dbReference type="ChEBI" id="CHEBI:15377"/>
        <dbReference type="ChEBI" id="CHEBI:15378"/>
        <dbReference type="ChEBI" id="CHEBI:15379"/>
        <dbReference type="ChEBI" id="CHEBI:16240"/>
        <dbReference type="ChEBI" id="CHEBI:16301"/>
        <dbReference type="ChEBI" id="CHEBI:17632"/>
        <dbReference type="ChEBI" id="CHEBI:33190"/>
        <dbReference type="ChEBI" id="CHEBI:136067"/>
    </reaction>
</comment>